<keyword evidence="6 9" id="KW-0560">Oxidoreductase</keyword>
<dbReference type="EMBL" id="SEWG01000002">
    <property type="protein sequence ID" value="RYU91582.1"/>
    <property type="molecule type" value="Genomic_DNA"/>
</dbReference>
<keyword evidence="7 9" id="KW-0408">Iron</keyword>
<evidence type="ECO:0000256" key="9">
    <source>
        <dbReference type="HAMAP-Rule" id="MF_00916"/>
    </source>
</evidence>
<accession>A0A4Q5LQ87</accession>
<feature type="binding site" evidence="9">
    <location>
        <position position="198"/>
    </location>
    <ligand>
        <name>[4Fe-4S] cluster</name>
        <dbReference type="ChEBI" id="CHEBI:49883"/>
        <label>2</label>
    </ligand>
</feature>
<comment type="catalytic activity">
    <reaction evidence="9">
        <text>epoxyqueuosine(34) in tRNA + AH2 = queuosine(34) in tRNA + A + H2O</text>
        <dbReference type="Rhea" id="RHEA:32159"/>
        <dbReference type="Rhea" id="RHEA-COMP:18571"/>
        <dbReference type="Rhea" id="RHEA-COMP:18582"/>
        <dbReference type="ChEBI" id="CHEBI:13193"/>
        <dbReference type="ChEBI" id="CHEBI:15377"/>
        <dbReference type="ChEBI" id="CHEBI:17499"/>
        <dbReference type="ChEBI" id="CHEBI:194431"/>
        <dbReference type="ChEBI" id="CHEBI:194443"/>
        <dbReference type="EC" id="1.17.99.6"/>
    </reaction>
</comment>
<evidence type="ECO:0000256" key="1">
    <source>
        <dbReference type="ARBA" id="ARBA00022485"/>
    </source>
</evidence>
<keyword evidence="5 9" id="KW-0671">Queuosine biosynthesis</keyword>
<dbReference type="EC" id="1.17.99.6" evidence="9"/>
<dbReference type="InterPro" id="IPR013542">
    <property type="entry name" value="QueG_DUF1730"/>
</dbReference>
<feature type="binding site" evidence="9">
    <location>
        <position position="244"/>
    </location>
    <ligand>
        <name>[4Fe-4S] cluster</name>
        <dbReference type="ChEBI" id="CHEBI:49883"/>
        <label>2</label>
    </ligand>
</feature>
<feature type="binding site" evidence="9">
    <location>
        <position position="191"/>
    </location>
    <ligand>
        <name>[4Fe-4S] cluster</name>
        <dbReference type="ChEBI" id="CHEBI:49883"/>
        <label>1</label>
    </ligand>
</feature>
<feature type="binding site" evidence="9">
    <location>
        <position position="248"/>
    </location>
    <ligand>
        <name>[4Fe-4S] cluster</name>
        <dbReference type="ChEBI" id="CHEBI:49883"/>
        <label>1</label>
    </ligand>
</feature>
<evidence type="ECO:0000313" key="12">
    <source>
        <dbReference type="Proteomes" id="UP000293331"/>
    </source>
</evidence>
<keyword evidence="4 9" id="KW-0479">Metal-binding</keyword>
<dbReference type="FunFam" id="3.30.70.20:FF:000037">
    <property type="entry name" value="Epoxyqueuosine reductase"/>
    <property type="match status" value="1"/>
</dbReference>
<feature type="binding site" evidence="9">
    <location>
        <position position="154"/>
    </location>
    <ligand>
        <name>cob(II)alamin</name>
        <dbReference type="ChEBI" id="CHEBI:16304"/>
    </ligand>
</feature>
<evidence type="ECO:0000256" key="6">
    <source>
        <dbReference type="ARBA" id="ARBA00023002"/>
    </source>
</evidence>
<keyword evidence="2 9" id="KW-0963">Cytoplasm</keyword>
<comment type="caution">
    <text evidence="9">Lacks conserved residue(s) required for the propagation of feature annotation.</text>
</comment>
<evidence type="ECO:0000256" key="5">
    <source>
        <dbReference type="ARBA" id="ARBA00022785"/>
    </source>
</evidence>
<reference evidence="11 12" key="1">
    <citation type="submission" date="2019-02" db="EMBL/GenBank/DDBJ databases">
        <title>Bacterial novel species Mucilaginibacter sp. 17JY9-4 isolated from soil.</title>
        <authorList>
            <person name="Jung H.-Y."/>
        </authorList>
    </citation>
    <scope>NUCLEOTIDE SEQUENCE [LARGE SCALE GENOMIC DNA]</scope>
    <source>
        <strain evidence="11 12">17JY9-4</strain>
    </source>
</reference>
<dbReference type="GO" id="GO:0005737">
    <property type="term" value="C:cytoplasm"/>
    <property type="evidence" value="ECO:0007669"/>
    <property type="project" value="UniProtKB-SubCell"/>
</dbReference>
<feature type="domain" description="4Fe-4S ferredoxin-type" evidence="10">
    <location>
        <begin position="177"/>
        <end position="208"/>
    </location>
</feature>
<dbReference type="Gene3D" id="3.30.70.20">
    <property type="match status" value="1"/>
</dbReference>
<keyword evidence="8 9" id="KW-0411">Iron-sulfur</keyword>
<dbReference type="Proteomes" id="UP000293331">
    <property type="component" value="Unassembled WGS sequence"/>
</dbReference>
<comment type="similarity">
    <text evidence="9">Belongs to the QueG family.</text>
</comment>
<gene>
    <name evidence="9 11" type="primary">queG</name>
    <name evidence="11" type="ORF">EWM62_06485</name>
</gene>
<comment type="cofactor">
    <cofactor evidence="9">
        <name>cob(II)alamin</name>
        <dbReference type="ChEBI" id="CHEBI:16304"/>
    </cofactor>
</comment>
<feature type="binding site" evidence="9">
    <location>
        <position position="216"/>
    </location>
    <ligand>
        <name>cob(II)alamin</name>
        <dbReference type="ChEBI" id="CHEBI:16304"/>
    </ligand>
</feature>
<feature type="binding site" evidence="9">
    <location>
        <position position="223"/>
    </location>
    <ligand>
        <name>tRNA</name>
        <dbReference type="ChEBI" id="CHEBI:17843"/>
    </ligand>
</feature>
<comment type="subunit">
    <text evidence="9">Monomer.</text>
</comment>
<dbReference type="NCBIfam" id="TIGR00276">
    <property type="entry name" value="tRNA epoxyqueuosine(34) reductase QueG"/>
    <property type="match status" value="1"/>
</dbReference>
<feature type="active site" description="Proton donor" evidence="9">
    <location>
        <position position="133"/>
    </location>
</feature>
<comment type="pathway">
    <text evidence="9">tRNA modification; tRNA-queuosine biosynthesis.</text>
</comment>
<dbReference type="UniPathway" id="UPA00392"/>
<dbReference type="Pfam" id="PF13484">
    <property type="entry name" value="Fer4_16"/>
    <property type="match status" value="1"/>
</dbReference>
<proteinExistence type="inferred from homology"/>
<comment type="caution">
    <text evidence="11">The sequence shown here is derived from an EMBL/GenBank/DDBJ whole genome shotgun (WGS) entry which is preliminary data.</text>
</comment>
<dbReference type="RefSeq" id="WP_129875839.1">
    <property type="nucleotide sequence ID" value="NZ_SEWG01000002.1"/>
</dbReference>
<dbReference type="SUPFAM" id="SSF46548">
    <property type="entry name" value="alpha-helical ferredoxin"/>
    <property type="match status" value="1"/>
</dbReference>
<feature type="binding site" evidence="9">
    <location>
        <position position="168"/>
    </location>
    <ligand>
        <name>cob(II)alamin</name>
        <dbReference type="ChEBI" id="CHEBI:16304"/>
    </ligand>
</feature>
<dbReference type="GO" id="GO:0052693">
    <property type="term" value="F:epoxyqueuosine reductase activity"/>
    <property type="evidence" value="ECO:0007669"/>
    <property type="project" value="UniProtKB-UniRule"/>
</dbReference>
<dbReference type="PANTHER" id="PTHR30002:SF4">
    <property type="entry name" value="EPOXYQUEUOSINE REDUCTASE"/>
    <property type="match status" value="1"/>
</dbReference>
<feature type="binding site" evidence="9">
    <location>
        <begin position="241"/>
        <end position="242"/>
    </location>
    <ligand>
        <name>cob(II)alamin</name>
        <dbReference type="ChEBI" id="CHEBI:16304"/>
    </ligand>
</feature>
<evidence type="ECO:0000313" key="11">
    <source>
        <dbReference type="EMBL" id="RYU91582.1"/>
    </source>
</evidence>
<protein>
    <recommendedName>
        <fullName evidence="9">Epoxyqueuosine reductase</fullName>
        <ecNumber evidence="9">1.17.99.6</ecNumber>
    </recommendedName>
    <alternativeName>
        <fullName evidence="9">Queuosine biosynthesis protein QueG</fullName>
    </alternativeName>
</protein>
<keyword evidence="9" id="KW-0170">Cobalt</keyword>
<feature type="binding site" evidence="9">
    <location>
        <position position="194"/>
    </location>
    <ligand>
        <name>[4Fe-4S] cluster</name>
        <dbReference type="ChEBI" id="CHEBI:49883"/>
        <label>1</label>
    </ligand>
</feature>
<keyword evidence="12" id="KW-1185">Reference proteome</keyword>
<dbReference type="Pfam" id="PF08331">
    <property type="entry name" value="QueG_DUF1730"/>
    <property type="match status" value="1"/>
</dbReference>
<dbReference type="AlphaFoldDB" id="A0A4Q5LQ87"/>
<dbReference type="InterPro" id="IPR017896">
    <property type="entry name" value="4Fe4S_Fe-S-bd"/>
</dbReference>
<dbReference type="GO" id="GO:0031419">
    <property type="term" value="F:cobalamin binding"/>
    <property type="evidence" value="ECO:0007669"/>
    <property type="project" value="UniProtKB-KW"/>
</dbReference>
<keyword evidence="3 9" id="KW-0819">tRNA processing</keyword>
<dbReference type="PROSITE" id="PS51379">
    <property type="entry name" value="4FE4S_FER_2"/>
    <property type="match status" value="1"/>
</dbReference>
<feature type="binding site" evidence="9">
    <location>
        <position position="133"/>
    </location>
    <ligand>
        <name>cob(II)alamin</name>
        <dbReference type="ChEBI" id="CHEBI:16304"/>
    </ligand>
</feature>
<sequence length="315" mass="35518">MQQNLSAYSQLIKTEAKNLGFLFCGIAKADFLEEEAPRLEAWLNKGMHGEMRYMENYFDKRLDPRLLVDGAKSVISLGLNYYADTTQSDPSAPKISKYAYGIDYHSVIKDKLKQLLDIINQKIGEVGGRAFVDSAPVLDKAWAKKAGLGWVGKNTNLISKQAGSFFFLAELIVDIELEYDIEPTADHCGTCTRCIDACPTDAIVGPYVVDGSRCISYLTIELKNEIPQEFKGKMDNWMFGCDVCQDVCPWNRFSVLHNEPAFTPHPELHGLKKEDWEDITTDVFQKVFKNSAVKRTKFEGLKRNIQFLSPPPPTP</sequence>
<feature type="binding site" evidence="9">
    <location>
        <position position="241"/>
    </location>
    <ligand>
        <name>[4Fe-4S] cluster</name>
        <dbReference type="ChEBI" id="CHEBI:49883"/>
        <label>2</label>
    </ligand>
</feature>
<dbReference type="GO" id="GO:0051539">
    <property type="term" value="F:4 iron, 4 sulfur cluster binding"/>
    <property type="evidence" value="ECO:0007669"/>
    <property type="project" value="UniProtKB-KW"/>
</dbReference>
<dbReference type="GO" id="GO:0046872">
    <property type="term" value="F:metal ion binding"/>
    <property type="evidence" value="ECO:0007669"/>
    <property type="project" value="UniProtKB-KW"/>
</dbReference>
<evidence type="ECO:0000256" key="8">
    <source>
        <dbReference type="ARBA" id="ARBA00023014"/>
    </source>
</evidence>
<evidence type="ECO:0000256" key="4">
    <source>
        <dbReference type="ARBA" id="ARBA00022723"/>
    </source>
</evidence>
<dbReference type="GO" id="GO:0008616">
    <property type="term" value="P:tRNA queuosine(34) biosynthetic process"/>
    <property type="evidence" value="ECO:0007669"/>
    <property type="project" value="UniProtKB-UniRule"/>
</dbReference>
<keyword evidence="1 9" id="KW-0004">4Fe-4S</keyword>
<name>A0A4Q5LQ87_9SPHI</name>
<dbReference type="OrthoDB" id="9784571at2"/>
<keyword evidence="9" id="KW-0846">Cobalamin</keyword>
<comment type="function">
    <text evidence="9">Catalyzes the conversion of epoxyqueuosine (oQ) to queuosine (Q), which is a hypermodified base found in the wobble positions of tRNA(Asp), tRNA(Asn), tRNA(His) and tRNA(Tyr).</text>
</comment>
<evidence type="ECO:0000256" key="2">
    <source>
        <dbReference type="ARBA" id="ARBA00022490"/>
    </source>
</evidence>
<organism evidence="11 12">
    <name type="scientific">Mucilaginibacter terrigena</name>
    <dbReference type="NCBI Taxonomy" id="2492395"/>
    <lineage>
        <taxon>Bacteria</taxon>
        <taxon>Pseudomonadati</taxon>
        <taxon>Bacteroidota</taxon>
        <taxon>Sphingobacteriia</taxon>
        <taxon>Sphingobacteriales</taxon>
        <taxon>Sphingobacteriaceae</taxon>
        <taxon>Mucilaginibacter</taxon>
    </lineage>
</organism>
<comment type="cofactor">
    <cofactor evidence="9">
        <name>[4Fe-4S] cluster</name>
        <dbReference type="ChEBI" id="CHEBI:49883"/>
    </cofactor>
    <text evidence="9">Binds 2 [4Fe-4S] clusters per monomer.</text>
</comment>
<feature type="binding site" evidence="9">
    <location>
        <position position="214"/>
    </location>
    <ligand>
        <name>[4Fe-4S] cluster</name>
        <dbReference type="ChEBI" id="CHEBI:49883"/>
        <label>2</label>
    </ligand>
</feature>
<dbReference type="PROSITE" id="PS00198">
    <property type="entry name" value="4FE4S_FER_1"/>
    <property type="match status" value="1"/>
</dbReference>
<feature type="binding site" evidence="9">
    <location>
        <position position="61"/>
    </location>
    <ligand>
        <name>cob(II)alamin</name>
        <dbReference type="ChEBI" id="CHEBI:16304"/>
    </ligand>
</feature>
<evidence type="ECO:0000256" key="3">
    <source>
        <dbReference type="ARBA" id="ARBA00022694"/>
    </source>
</evidence>
<dbReference type="HAMAP" id="MF_00916">
    <property type="entry name" value="QueG"/>
    <property type="match status" value="1"/>
</dbReference>
<dbReference type="InterPro" id="IPR017900">
    <property type="entry name" value="4Fe4S_Fe_S_CS"/>
</dbReference>
<evidence type="ECO:0000256" key="7">
    <source>
        <dbReference type="ARBA" id="ARBA00023004"/>
    </source>
</evidence>
<dbReference type="InterPro" id="IPR004453">
    <property type="entry name" value="QueG"/>
</dbReference>
<evidence type="ECO:0000259" key="10">
    <source>
        <dbReference type="PROSITE" id="PS51379"/>
    </source>
</evidence>
<feature type="binding site" evidence="9">
    <location>
        <position position="157"/>
    </location>
    <ligand>
        <name>cob(II)alamin</name>
        <dbReference type="ChEBI" id="CHEBI:16304"/>
    </ligand>
</feature>
<comment type="subcellular location">
    <subcellularLocation>
        <location evidence="9">Cytoplasm</location>
    </subcellularLocation>
</comment>
<dbReference type="PANTHER" id="PTHR30002">
    <property type="entry name" value="EPOXYQUEUOSINE REDUCTASE"/>
    <property type="match status" value="1"/>
</dbReference>
<feature type="binding site" evidence="9">
    <location>
        <position position="188"/>
    </location>
    <ligand>
        <name>[4Fe-4S] cluster</name>
        <dbReference type="ChEBI" id="CHEBI:49883"/>
        <label>1</label>
    </ligand>
</feature>